<protein>
    <submittedName>
        <fullName evidence="2">Glycosyl transferase</fullName>
    </submittedName>
</protein>
<dbReference type="EMBL" id="WKKV01000002">
    <property type="protein sequence ID" value="MSE01544.1"/>
    <property type="molecule type" value="Genomic_DNA"/>
</dbReference>
<dbReference type="AlphaFoldDB" id="A0A6A8LD40"/>
<evidence type="ECO:0000256" key="1">
    <source>
        <dbReference type="SAM" id="MobiDB-lite"/>
    </source>
</evidence>
<evidence type="ECO:0000313" key="2">
    <source>
        <dbReference type="EMBL" id="MSE01544.1"/>
    </source>
</evidence>
<proteinExistence type="predicted"/>
<reference evidence="2" key="1">
    <citation type="submission" date="2019-11" db="EMBL/GenBank/DDBJ databases">
        <title>Draft Genome Sequence of Plant Growth-Promoting Rhizosphere-Associated Bacteria.</title>
        <authorList>
            <person name="Vasilyev I.Y."/>
            <person name="Radchenko V."/>
            <person name="Ilnitskaya E.V."/>
        </authorList>
    </citation>
    <scope>NUCLEOTIDE SEQUENCE</scope>
    <source>
        <strain evidence="2">VRA_517_n</strain>
    </source>
</reference>
<comment type="caution">
    <text evidence="2">The sequence shown here is derived from an EMBL/GenBank/DDBJ whole genome shotgun (WGS) entry which is preliminary data.</text>
</comment>
<keyword evidence="2" id="KW-0808">Transferase</keyword>
<accession>A0A6A8LD40</accession>
<name>A0A6A8LD40_BACVE</name>
<dbReference type="RefSeq" id="WP_025851285.1">
    <property type="nucleotide sequence ID" value="NZ_BPWC01000002.1"/>
</dbReference>
<gene>
    <name evidence="2" type="ORF">GKC39_05645</name>
</gene>
<dbReference type="GO" id="GO:0016740">
    <property type="term" value="F:transferase activity"/>
    <property type="evidence" value="ECO:0007669"/>
    <property type="project" value="UniProtKB-KW"/>
</dbReference>
<sequence>MNISGEIQAAFRQLTAEIPPDRQDGGKDSGTQRLLLGKVLRLLDDQSALIQIGGRTMQGKLETALRPQAYYWFSYDKQPAEKTGRLHVIDQFEGSPKTVQEAAGRLLNALSVKPGPVSLQIAETFMQQKLPMTENSLKACIRWAESLPAAELKKAAETIVFALKRELPAHPEVLSSIHAVKYPVPTRRLLSGLLQAINQAPQSAKELSVLKEAVSDVLNAETDLHAERLLKKLAEAARMPIPETGLMDEGERTESKQSPFVRETRENGKAVSSQPSPPSARTDPELPEKTAKQIIEKLMTSAEKTENRPVKETAEIIKAFISQEKTFKTAPVLQKAHLTEQEAAVFEKAVQLTELKYAEKDDVLSLLQKIKKGLGTRDELSFITALEKGVSPQPEKQALKTALQAVRTLQEAPQSVKQEAEPLIHKLNGQLFIEQHNPSFTQMVLSFPLGASAYESDITVLFKGRKKPDGKLDPSHCRLLFLLHLETLQETVVDCMIQQNVMTITVETDFELQAAIDPLVPALKEAVKETGFSLSGVTSKKRRPKDQSVLVEEFIEKDGGRKVDVKI</sequence>
<organism evidence="2">
    <name type="scientific">Bacillus velezensis</name>
    <dbReference type="NCBI Taxonomy" id="492670"/>
    <lineage>
        <taxon>Bacteria</taxon>
        <taxon>Bacillati</taxon>
        <taxon>Bacillota</taxon>
        <taxon>Bacilli</taxon>
        <taxon>Bacillales</taxon>
        <taxon>Bacillaceae</taxon>
        <taxon>Bacillus</taxon>
        <taxon>Bacillus amyloliquefaciens group</taxon>
    </lineage>
</organism>
<feature type="region of interest" description="Disordered" evidence="1">
    <location>
        <begin position="243"/>
        <end position="288"/>
    </location>
</feature>